<evidence type="ECO:0000256" key="2">
    <source>
        <dbReference type="ARBA" id="ARBA00013064"/>
    </source>
</evidence>
<protein>
    <recommendedName>
        <fullName evidence="2">protein-tyrosine-phosphatase</fullName>
        <ecNumber evidence="2">3.1.3.48</ecNumber>
    </recommendedName>
</protein>
<accession>A0ABW3WPX7</accession>
<keyword evidence="6" id="KW-1185">Reference proteome</keyword>
<dbReference type="EC" id="3.1.3.48" evidence="2"/>
<dbReference type="PANTHER" id="PTHR39181:SF1">
    <property type="entry name" value="TYROSINE-PROTEIN PHOSPHATASE YWQE"/>
    <property type="match status" value="1"/>
</dbReference>
<dbReference type="InterPro" id="IPR016195">
    <property type="entry name" value="Pol/histidinol_Pase-like"/>
</dbReference>
<evidence type="ECO:0000256" key="1">
    <source>
        <dbReference type="ARBA" id="ARBA00005750"/>
    </source>
</evidence>
<evidence type="ECO:0000256" key="3">
    <source>
        <dbReference type="ARBA" id="ARBA00022801"/>
    </source>
</evidence>
<dbReference type="PIRSF" id="PIRSF016557">
    <property type="entry name" value="Caps_synth_CpsB"/>
    <property type="match status" value="1"/>
</dbReference>
<evidence type="ECO:0000256" key="4">
    <source>
        <dbReference type="ARBA" id="ARBA00051722"/>
    </source>
</evidence>
<dbReference type="Proteomes" id="UP001597241">
    <property type="component" value="Unassembled WGS sequence"/>
</dbReference>
<evidence type="ECO:0000313" key="6">
    <source>
        <dbReference type="Proteomes" id="UP001597241"/>
    </source>
</evidence>
<dbReference type="Pfam" id="PF19567">
    <property type="entry name" value="CpsB_CapC"/>
    <property type="match status" value="1"/>
</dbReference>
<dbReference type="InterPro" id="IPR016667">
    <property type="entry name" value="Caps_polysacc_synth_CpsB/CapC"/>
</dbReference>
<comment type="similarity">
    <text evidence="1">Belongs to the metallo-dependent hydrolases superfamily. CpsB/CapC family.</text>
</comment>
<dbReference type="EMBL" id="JBHTMV010000004">
    <property type="protein sequence ID" value="MFD1294213.1"/>
    <property type="molecule type" value="Genomic_DNA"/>
</dbReference>
<keyword evidence="3" id="KW-0378">Hydrolase</keyword>
<dbReference type="RefSeq" id="WP_386809404.1">
    <property type="nucleotide sequence ID" value="NZ_JBHTMV010000004.1"/>
</dbReference>
<comment type="catalytic activity">
    <reaction evidence="4">
        <text>O-phospho-L-tyrosyl-[protein] + H2O = L-tyrosyl-[protein] + phosphate</text>
        <dbReference type="Rhea" id="RHEA:10684"/>
        <dbReference type="Rhea" id="RHEA-COMP:10136"/>
        <dbReference type="Rhea" id="RHEA-COMP:20101"/>
        <dbReference type="ChEBI" id="CHEBI:15377"/>
        <dbReference type="ChEBI" id="CHEBI:43474"/>
        <dbReference type="ChEBI" id="CHEBI:46858"/>
        <dbReference type="ChEBI" id="CHEBI:61978"/>
        <dbReference type="EC" id="3.1.3.48"/>
    </reaction>
</comment>
<name>A0ABW3WPX7_9FLAO</name>
<comment type="caution">
    <text evidence="5">The sequence shown here is derived from an EMBL/GenBank/DDBJ whole genome shotgun (WGS) entry which is preliminary data.</text>
</comment>
<gene>
    <name evidence="5" type="ORF">ACFQ5N_10230</name>
</gene>
<dbReference type="SUPFAM" id="SSF89550">
    <property type="entry name" value="PHP domain-like"/>
    <property type="match status" value="1"/>
</dbReference>
<reference evidence="6" key="1">
    <citation type="journal article" date="2019" name="Int. J. Syst. Evol. Microbiol.">
        <title>The Global Catalogue of Microorganisms (GCM) 10K type strain sequencing project: providing services to taxonomists for standard genome sequencing and annotation.</title>
        <authorList>
            <consortium name="The Broad Institute Genomics Platform"/>
            <consortium name="The Broad Institute Genome Sequencing Center for Infectious Disease"/>
            <person name="Wu L."/>
            <person name="Ma J."/>
        </authorList>
    </citation>
    <scope>NUCLEOTIDE SEQUENCE [LARGE SCALE GENOMIC DNA]</scope>
    <source>
        <strain evidence="6">CCUG 62221</strain>
    </source>
</reference>
<dbReference type="PANTHER" id="PTHR39181">
    <property type="entry name" value="TYROSINE-PROTEIN PHOSPHATASE YWQE"/>
    <property type="match status" value="1"/>
</dbReference>
<sequence>MLSFFKKNKSSLTTKFPKGFVDIHNHLIPGIDDGAKTLDDSLTLIKRIHSYGIEHIICTPHIMEGVWENSPEIILAQLEKLKIHLNENNLSNIHISAAAEYMLDGNFNKLLSKGNLLTLKDSYLLVEMSYLSAPVNLFETLFNIQIAGYTPVLAHPERYNFYHQDFGMYQKLKDAGCLFQINLLSLSNYYGKHVNTTALRLLKENMIDFAGSDTHHNRHLNYLEKINDKKILQRIAPILENNGKFFSN</sequence>
<organism evidence="5 6">
    <name type="scientific">Lutibacter holmesii</name>
    <dbReference type="NCBI Taxonomy" id="1137985"/>
    <lineage>
        <taxon>Bacteria</taxon>
        <taxon>Pseudomonadati</taxon>
        <taxon>Bacteroidota</taxon>
        <taxon>Flavobacteriia</taxon>
        <taxon>Flavobacteriales</taxon>
        <taxon>Flavobacteriaceae</taxon>
        <taxon>Lutibacter</taxon>
    </lineage>
</organism>
<dbReference type="Gene3D" id="3.20.20.140">
    <property type="entry name" value="Metal-dependent hydrolases"/>
    <property type="match status" value="1"/>
</dbReference>
<evidence type="ECO:0000313" key="5">
    <source>
        <dbReference type="EMBL" id="MFD1294213.1"/>
    </source>
</evidence>
<proteinExistence type="inferred from homology"/>